<name>A0A6J5NUZ8_9CAUD</name>
<gene>
    <name evidence="1" type="ORF">UFOVP436_131</name>
    <name evidence="2" type="ORF">UFOVP784_131</name>
</gene>
<evidence type="ECO:0000313" key="1">
    <source>
        <dbReference type="EMBL" id="CAB4143386.1"/>
    </source>
</evidence>
<reference evidence="2" key="1">
    <citation type="submission" date="2020-04" db="EMBL/GenBank/DDBJ databases">
        <authorList>
            <person name="Chiriac C."/>
            <person name="Salcher M."/>
            <person name="Ghai R."/>
            <person name="Kavagutti S V."/>
        </authorList>
    </citation>
    <scope>NUCLEOTIDE SEQUENCE</scope>
</reference>
<dbReference type="SUPFAM" id="SSF56300">
    <property type="entry name" value="Metallo-dependent phosphatases"/>
    <property type="match status" value="1"/>
</dbReference>
<sequence length="421" mass="47833">MSDKLFLVTKTHIVKAKNMKHARSIIEGDEDIPGDLLIDNIFAKEVDEEQASHYFATGQDSFYDTVDEMEEDEDTYGNISPSYSSSVPSATIDFLRSENKRLARSADKYKNISDQASETIYRAAHDVFSNFELPTLTRKESRKPGKGTPETAVVVFADWQLGKVTPDYNSEVAAQRIELYTQKMLEIVEVQRADHPIDNLHVWMLGDIVEGEEIFPGQSHLIDSGIYRQVGVNGPEILSKFFATALENFDQVNVTAVIGNHGSVGGRNRKMYDPESNMDRLLYKITSLIFKNNQRINFNIPDGRGERHWYAVDKIGDYSTLLIHGDQMPSPNSITPYYRKVMGWKDGAIPEEFQDVFMGHYHQQAKMTLGSSTLRISGSPESYNTYAQEYFHSMSRPCQHLMFVHPEHGVTSEYSIWLDAV</sequence>
<dbReference type="EMBL" id="LR796418">
    <property type="protein sequence ID" value="CAB4143386.1"/>
    <property type="molecule type" value="Genomic_DNA"/>
</dbReference>
<evidence type="ECO:0000313" key="2">
    <source>
        <dbReference type="EMBL" id="CAB4162817.1"/>
    </source>
</evidence>
<accession>A0A6J5NUZ8</accession>
<dbReference type="EMBL" id="LR796737">
    <property type="protein sequence ID" value="CAB4162817.1"/>
    <property type="molecule type" value="Genomic_DNA"/>
</dbReference>
<dbReference type="Gene3D" id="3.60.21.10">
    <property type="match status" value="1"/>
</dbReference>
<dbReference type="InterPro" id="IPR029052">
    <property type="entry name" value="Metallo-depent_PP-like"/>
</dbReference>
<proteinExistence type="predicted"/>
<protein>
    <recommendedName>
        <fullName evidence="3">Calcineurin-like phosphoesterase domain, ApaH type</fullName>
    </recommendedName>
</protein>
<evidence type="ECO:0008006" key="3">
    <source>
        <dbReference type="Google" id="ProtNLM"/>
    </source>
</evidence>
<organism evidence="2">
    <name type="scientific">uncultured Caudovirales phage</name>
    <dbReference type="NCBI Taxonomy" id="2100421"/>
    <lineage>
        <taxon>Viruses</taxon>
        <taxon>Duplodnaviria</taxon>
        <taxon>Heunggongvirae</taxon>
        <taxon>Uroviricota</taxon>
        <taxon>Caudoviricetes</taxon>
        <taxon>Peduoviridae</taxon>
        <taxon>Maltschvirus</taxon>
        <taxon>Maltschvirus maltsch</taxon>
    </lineage>
</organism>